<feature type="transmembrane region" description="Helical" evidence="1">
    <location>
        <begin position="352"/>
        <end position="371"/>
    </location>
</feature>
<protein>
    <submittedName>
        <fullName evidence="2">Uncharacterized protein</fullName>
    </submittedName>
</protein>
<dbReference type="Gene3D" id="2.40.50.100">
    <property type="match status" value="1"/>
</dbReference>
<proteinExistence type="predicted"/>
<feature type="transmembrane region" description="Helical" evidence="1">
    <location>
        <begin position="156"/>
        <end position="176"/>
    </location>
</feature>
<evidence type="ECO:0000313" key="3">
    <source>
        <dbReference type="Proteomes" id="UP000188219"/>
    </source>
</evidence>
<dbReference type="GO" id="GO:0031293">
    <property type="term" value="P:membrane protein intracellular domain proteolysis"/>
    <property type="evidence" value="ECO:0007669"/>
    <property type="project" value="TreeGrafter"/>
</dbReference>
<dbReference type="PANTHER" id="PTHR13325">
    <property type="entry name" value="PROTEASE M50 MEMBRANE-BOUND TRANSCRIPTION FACTOR SITE 2 PROTEASE"/>
    <property type="match status" value="1"/>
</dbReference>
<organism evidence="2 3">
    <name type="scientific">Microbulbifer agarilyticus</name>
    <dbReference type="NCBI Taxonomy" id="260552"/>
    <lineage>
        <taxon>Bacteria</taxon>
        <taxon>Pseudomonadati</taxon>
        <taxon>Pseudomonadota</taxon>
        <taxon>Gammaproteobacteria</taxon>
        <taxon>Cellvibrionales</taxon>
        <taxon>Microbulbiferaceae</taxon>
        <taxon>Microbulbifer</taxon>
    </lineage>
</organism>
<keyword evidence="1" id="KW-1133">Transmembrane helix</keyword>
<dbReference type="Gene3D" id="1.10.287.470">
    <property type="entry name" value="Helix hairpin bin"/>
    <property type="match status" value="1"/>
</dbReference>
<dbReference type="InterPro" id="IPR001193">
    <property type="entry name" value="MBTPS2"/>
</dbReference>
<keyword evidence="1" id="KW-0472">Membrane</keyword>
<feature type="transmembrane region" description="Helical" evidence="1">
    <location>
        <begin position="188"/>
        <end position="210"/>
    </location>
</feature>
<dbReference type="GO" id="GO:0004222">
    <property type="term" value="F:metalloendopeptidase activity"/>
    <property type="evidence" value="ECO:0007669"/>
    <property type="project" value="InterPro"/>
</dbReference>
<feature type="transmembrane region" description="Helical" evidence="1">
    <location>
        <begin position="249"/>
        <end position="269"/>
    </location>
</feature>
<keyword evidence="3" id="KW-1185">Reference proteome</keyword>
<dbReference type="PANTHER" id="PTHR13325:SF3">
    <property type="entry name" value="MEMBRANE-BOUND TRANSCRIPTION FACTOR SITE-2 PROTEASE"/>
    <property type="match status" value="1"/>
</dbReference>
<feature type="transmembrane region" description="Helical" evidence="1">
    <location>
        <begin position="222"/>
        <end position="243"/>
    </location>
</feature>
<dbReference type="EMBL" id="CP019650">
    <property type="protein sequence ID" value="AQQ68884.1"/>
    <property type="molecule type" value="Genomic_DNA"/>
</dbReference>
<dbReference type="GO" id="GO:0016020">
    <property type="term" value="C:membrane"/>
    <property type="evidence" value="ECO:0007669"/>
    <property type="project" value="InterPro"/>
</dbReference>
<dbReference type="AlphaFoldDB" id="A0A1Q2M866"/>
<feature type="transmembrane region" description="Helical" evidence="1">
    <location>
        <begin position="322"/>
        <end position="346"/>
    </location>
</feature>
<evidence type="ECO:0000256" key="1">
    <source>
        <dbReference type="SAM" id="Phobius"/>
    </source>
</evidence>
<gene>
    <name evidence="2" type="ORF">Mag101_15520</name>
</gene>
<dbReference type="SUPFAM" id="SSF111369">
    <property type="entry name" value="HlyD-like secretion proteins"/>
    <property type="match status" value="1"/>
</dbReference>
<name>A0A1Q2M866_9GAMM</name>
<sequence length="721" mass="80992">MDEDPFTQTWLLYDPLRGQYLELGELELLTLQQWRLGSAETIAVTLSQQQGYEVSPQQIESIFRFVSDNELLQCSSDELAQKRAQITAMQRGLGQLQKMLFFRRALFTPQLSSRLLSPLARATAQPPFYFALIVTALFCAISIGQHRAEFLAYFSASWNPVGGLLFFACYLLLSLFHELGHASVARLYGIRANSVGVGLIVLMPIMYSEITDAWRLPRKARLHISAAGVAFELSLGVAAALIWCIADDGALRTLMFYLFTTSIVTTLLVNANPLMKFDGYYLLSDFLREKNLQQTASNTLRQWCWGLLLRDTSLPTNPKQKLLGMFGLASLIYRLLIFAAISYAAYQLLFKAAGVLLFFLCIGLLLALPTVREVQGFWSHLQRQRQLKSAHSTRGEAEEYRSMKDSLPPREMGNSTLARTGILQMFRPTSLWCIAALIAIVLTPLPWPVQLPASTHFVNQQTLMAPANAQIREILFTRGEFVRAGQVIAELHDDELEYRIQRTRAELGLLQQREQIDRFAEHLDALEGVYLQDLLSKQQLLRQLEIQKQQLQVFAKVDGKVDWIMPGLHSGQFLTLNQPFLSIAERNSLAGRAYAQAQQVSRLSEMGEDIQRGKLFLRGQWHPVTVNVRNIENIASQTLLDPVLASDFGGPVQTLTDNRERAAEALHLISFEFEASSPKAGTALPTTAQRTGHLVLLGEPVSLAYLLVRRMAGVFIRESGV</sequence>
<dbReference type="KEGG" id="maga:Mag101_15520"/>
<dbReference type="STRING" id="260552.Mag101_15520"/>
<keyword evidence="1" id="KW-0812">Transmembrane</keyword>
<dbReference type="GO" id="GO:0005737">
    <property type="term" value="C:cytoplasm"/>
    <property type="evidence" value="ECO:0007669"/>
    <property type="project" value="TreeGrafter"/>
</dbReference>
<feature type="transmembrane region" description="Helical" evidence="1">
    <location>
        <begin position="127"/>
        <end position="144"/>
    </location>
</feature>
<accession>A0A1Q2M866</accession>
<dbReference type="CDD" id="cd05709">
    <property type="entry name" value="S2P-M50"/>
    <property type="match status" value="1"/>
</dbReference>
<reference evidence="2" key="1">
    <citation type="submission" date="2017-02" db="EMBL/GenBank/DDBJ databases">
        <title>Genome of Microbulbifer agarilyticus GP101.</title>
        <authorList>
            <person name="Jung J."/>
            <person name="Bae S.S."/>
            <person name="Baek K."/>
        </authorList>
    </citation>
    <scope>NUCLEOTIDE SEQUENCE [LARGE SCALE GENOMIC DNA]</scope>
    <source>
        <strain evidence="2">GP101</strain>
    </source>
</reference>
<evidence type="ECO:0000313" key="2">
    <source>
        <dbReference type="EMBL" id="AQQ68884.1"/>
    </source>
</evidence>
<dbReference type="Proteomes" id="UP000188219">
    <property type="component" value="Chromosome"/>
</dbReference>